<protein>
    <submittedName>
        <fullName evidence="1">Uncharacterized protein</fullName>
    </submittedName>
</protein>
<evidence type="ECO:0000313" key="1">
    <source>
        <dbReference type="EMBL" id="MBB6456798.1"/>
    </source>
</evidence>
<dbReference type="AlphaFoldDB" id="A0A841QEH7"/>
<name>A0A841QEH7_9PROT</name>
<proteinExistence type="predicted"/>
<gene>
    <name evidence="1" type="ORF">HNR55_001379</name>
</gene>
<dbReference type="RefSeq" id="WP_166113877.1">
    <property type="nucleotide sequence ID" value="NZ_BAABDB010000004.1"/>
</dbReference>
<dbReference type="EMBL" id="JACHIE010000004">
    <property type="protein sequence ID" value="MBB6456798.1"/>
    <property type="molecule type" value="Genomic_DNA"/>
</dbReference>
<organism evidence="1 2">
    <name type="scientific">Acetobacter lovaniensis</name>
    <dbReference type="NCBI Taxonomy" id="104100"/>
    <lineage>
        <taxon>Bacteria</taxon>
        <taxon>Pseudomonadati</taxon>
        <taxon>Pseudomonadota</taxon>
        <taxon>Alphaproteobacteria</taxon>
        <taxon>Acetobacterales</taxon>
        <taxon>Acetobacteraceae</taxon>
        <taxon>Acetobacter</taxon>
    </lineage>
</organism>
<accession>A0A841QEH7</accession>
<dbReference type="Proteomes" id="UP000578000">
    <property type="component" value="Unassembled WGS sequence"/>
</dbReference>
<reference evidence="1 2" key="1">
    <citation type="submission" date="2020-08" db="EMBL/GenBank/DDBJ databases">
        <title>Genomic Encyclopedia of Type Strains, Phase IV (KMG-IV): sequencing the most valuable type-strain genomes for metagenomic binning, comparative biology and taxonomic classification.</title>
        <authorList>
            <person name="Goeker M."/>
        </authorList>
    </citation>
    <scope>NUCLEOTIDE SEQUENCE [LARGE SCALE GENOMIC DNA]</scope>
    <source>
        <strain evidence="1 2">DSM 4491</strain>
    </source>
</reference>
<keyword evidence="2" id="KW-1185">Reference proteome</keyword>
<sequence length="56" mass="6085">MIFHAGHFPVALTKQDGILAGMISDRFMSDSLKTRVTAAQGGVAFRLDLLLRLISP</sequence>
<comment type="caution">
    <text evidence="1">The sequence shown here is derived from an EMBL/GenBank/DDBJ whole genome shotgun (WGS) entry which is preliminary data.</text>
</comment>
<evidence type="ECO:0000313" key="2">
    <source>
        <dbReference type="Proteomes" id="UP000578000"/>
    </source>
</evidence>